<evidence type="ECO:0000256" key="5">
    <source>
        <dbReference type="ARBA" id="ARBA00023239"/>
    </source>
</evidence>
<dbReference type="PANTHER" id="PTHR30518">
    <property type="entry name" value="ENDOLYTIC MUREIN TRANSGLYCOSYLASE"/>
    <property type="match status" value="1"/>
</dbReference>
<keyword evidence="7" id="KW-0997">Cell inner membrane</keyword>
<organism evidence="8 9">
    <name type="scientific">Thiothrix eikelboomii</name>
    <dbReference type="NCBI Taxonomy" id="92487"/>
    <lineage>
        <taxon>Bacteria</taxon>
        <taxon>Pseudomonadati</taxon>
        <taxon>Pseudomonadota</taxon>
        <taxon>Gammaproteobacteria</taxon>
        <taxon>Thiotrichales</taxon>
        <taxon>Thiotrichaceae</taxon>
        <taxon>Thiothrix</taxon>
    </lineage>
</organism>
<keyword evidence="6 7" id="KW-0961">Cell wall biogenesis/degradation</keyword>
<dbReference type="EMBL" id="FUYB01000003">
    <property type="protein sequence ID" value="SKA71203.1"/>
    <property type="molecule type" value="Genomic_DNA"/>
</dbReference>
<dbReference type="GO" id="GO:0005886">
    <property type="term" value="C:plasma membrane"/>
    <property type="evidence" value="ECO:0007669"/>
    <property type="project" value="UniProtKB-UniRule"/>
</dbReference>
<keyword evidence="3 7" id="KW-1133">Transmembrane helix</keyword>
<accession>A0A1T4W1T6</accession>
<dbReference type="GO" id="GO:0008932">
    <property type="term" value="F:lytic endotransglycosylase activity"/>
    <property type="evidence" value="ECO:0007669"/>
    <property type="project" value="UniProtKB-UniRule"/>
</dbReference>
<keyword evidence="1 7" id="KW-1003">Cell membrane</keyword>
<dbReference type="InterPro" id="IPR003770">
    <property type="entry name" value="MLTG-like"/>
</dbReference>
<name>A0A1T4W1T6_9GAMM</name>
<keyword evidence="5 7" id="KW-0456">Lyase</keyword>
<sequence length="354" mass="39895">MRFVLKLVLFLALLIGIVAGVFYQQYQSFIQQTLNIAADQSVHFEVKPGSHIRQVTQQLVEADLLPKTTLLPADYLFLAQARFSKQANKLKAGEYVLEAGMTPADLLTRLASGKTLQYQLGIIEGHTFKELVKAIQEHPHIKQTLSAEDYKNIMPKLGGALGESAEGWFYPDTYNFPRGTTDLEVLKRSHQAMRTYLMQAWEQREPHPLIKTPYQALVLASLVEKETGMSDERPLIARVFLTRLEKNMLLQTDPAVIYGMGEAYEGNIRKKDLTTDTPWNTYTRSGLPPTPIATPSKAAIDAVMHPAETNYLYFVATGTGDGRHFFSESYEQHRKAVAQYLANDKKRQQGTSIQ</sequence>
<dbReference type="STRING" id="92487.SAMN02745130_00802"/>
<dbReference type="GO" id="GO:0071555">
    <property type="term" value="P:cell wall organization"/>
    <property type="evidence" value="ECO:0007669"/>
    <property type="project" value="UniProtKB-KW"/>
</dbReference>
<evidence type="ECO:0000313" key="8">
    <source>
        <dbReference type="EMBL" id="SKA71203.1"/>
    </source>
</evidence>
<dbReference type="CDD" id="cd08010">
    <property type="entry name" value="MltG_like"/>
    <property type="match status" value="1"/>
</dbReference>
<dbReference type="Proteomes" id="UP000190460">
    <property type="component" value="Unassembled WGS sequence"/>
</dbReference>
<feature type="site" description="Important for catalytic activity" evidence="7">
    <location>
        <position position="226"/>
    </location>
</feature>
<evidence type="ECO:0000256" key="6">
    <source>
        <dbReference type="ARBA" id="ARBA00023316"/>
    </source>
</evidence>
<comment type="function">
    <text evidence="7">Functions as a peptidoglycan terminase that cleaves nascent peptidoglycan strands endolytically to terminate their elongation.</text>
</comment>
<evidence type="ECO:0000256" key="2">
    <source>
        <dbReference type="ARBA" id="ARBA00022692"/>
    </source>
</evidence>
<dbReference type="GO" id="GO:0009252">
    <property type="term" value="P:peptidoglycan biosynthetic process"/>
    <property type="evidence" value="ECO:0007669"/>
    <property type="project" value="UniProtKB-UniRule"/>
</dbReference>
<evidence type="ECO:0000256" key="4">
    <source>
        <dbReference type="ARBA" id="ARBA00023136"/>
    </source>
</evidence>
<keyword evidence="4 7" id="KW-0472">Membrane</keyword>
<dbReference type="HAMAP" id="MF_02065">
    <property type="entry name" value="MltG"/>
    <property type="match status" value="1"/>
</dbReference>
<dbReference type="Pfam" id="PF02618">
    <property type="entry name" value="YceG"/>
    <property type="match status" value="1"/>
</dbReference>
<dbReference type="Gene3D" id="3.30.160.60">
    <property type="entry name" value="Classic Zinc Finger"/>
    <property type="match status" value="1"/>
</dbReference>
<keyword evidence="9" id="KW-1185">Reference proteome</keyword>
<evidence type="ECO:0000256" key="3">
    <source>
        <dbReference type="ARBA" id="ARBA00022989"/>
    </source>
</evidence>
<evidence type="ECO:0000256" key="1">
    <source>
        <dbReference type="ARBA" id="ARBA00022475"/>
    </source>
</evidence>
<reference evidence="9" key="1">
    <citation type="submission" date="2017-02" db="EMBL/GenBank/DDBJ databases">
        <authorList>
            <person name="Varghese N."/>
            <person name="Submissions S."/>
        </authorList>
    </citation>
    <scope>NUCLEOTIDE SEQUENCE [LARGE SCALE GENOMIC DNA]</scope>
    <source>
        <strain evidence="9">ATCC 49788</strain>
    </source>
</reference>
<proteinExistence type="inferred from homology"/>
<dbReference type="RefSeq" id="WP_078921297.1">
    <property type="nucleotide sequence ID" value="NZ_FUYB01000003.1"/>
</dbReference>
<dbReference type="NCBIfam" id="TIGR00247">
    <property type="entry name" value="endolytic transglycosylase MltG"/>
    <property type="match status" value="1"/>
</dbReference>
<dbReference type="Gene3D" id="3.30.1490.480">
    <property type="entry name" value="Endolytic murein transglycosylase"/>
    <property type="match status" value="1"/>
</dbReference>
<evidence type="ECO:0000313" key="9">
    <source>
        <dbReference type="Proteomes" id="UP000190460"/>
    </source>
</evidence>
<protein>
    <recommendedName>
        <fullName evidence="7">Endolytic murein transglycosylase</fullName>
        <ecNumber evidence="7">4.2.2.29</ecNumber>
    </recommendedName>
    <alternativeName>
        <fullName evidence="7">Peptidoglycan lytic transglycosylase</fullName>
    </alternativeName>
    <alternativeName>
        <fullName evidence="7">Peptidoglycan polymerization terminase</fullName>
    </alternativeName>
</protein>
<keyword evidence="2 7" id="KW-0812">Transmembrane</keyword>
<gene>
    <name evidence="7" type="primary">mltG</name>
    <name evidence="8" type="ORF">SAMN02745130_00802</name>
</gene>
<comment type="similarity">
    <text evidence="7">Belongs to the transglycosylase MltG family.</text>
</comment>
<evidence type="ECO:0000256" key="7">
    <source>
        <dbReference type="HAMAP-Rule" id="MF_02065"/>
    </source>
</evidence>
<dbReference type="OrthoDB" id="9814591at2"/>
<dbReference type="AlphaFoldDB" id="A0A1T4W1T6"/>
<comment type="catalytic activity">
    <reaction evidence="7">
        <text>a peptidoglycan chain = a peptidoglycan chain with N-acetyl-1,6-anhydromuramyl-[peptide] at the reducing end + a peptidoglycan chain with N-acetylglucosamine at the non-reducing end.</text>
        <dbReference type="EC" id="4.2.2.29"/>
    </reaction>
</comment>
<dbReference type="PANTHER" id="PTHR30518:SF2">
    <property type="entry name" value="ENDOLYTIC MUREIN TRANSGLYCOSYLASE"/>
    <property type="match status" value="1"/>
</dbReference>
<dbReference type="EC" id="4.2.2.29" evidence="7"/>